<sequence length="150" mass="17276">MFPDQMKTYQRANKVIVYLDESGFVEDMPRRQGYALVRKRGVGKHNWHARGRPNVIGALLASRLLTVSLFSSSINANTFYAWIAPELLPTLPPNEVIVMDDALTSCREYRIFHYNFSLQETCRKPQISMRSVRCTPSKTFQINFGSVRLM</sequence>
<dbReference type="KEGG" id="tig:THII_3117"/>
<organism evidence="2 3">
    <name type="scientific">Thioploca ingrica</name>
    <dbReference type="NCBI Taxonomy" id="40754"/>
    <lineage>
        <taxon>Bacteria</taxon>
        <taxon>Pseudomonadati</taxon>
        <taxon>Pseudomonadota</taxon>
        <taxon>Gammaproteobacteria</taxon>
        <taxon>Thiotrichales</taxon>
        <taxon>Thiotrichaceae</taxon>
        <taxon>Thioploca</taxon>
    </lineage>
</organism>
<accession>A0A090AJ27</accession>
<reference evidence="2 3" key="1">
    <citation type="journal article" date="2014" name="ISME J.">
        <title>Ecophysiology of Thioploca ingrica as revealed by the complete genome sequence supplemented with proteomic evidence.</title>
        <authorList>
            <person name="Kojima H."/>
            <person name="Ogura Y."/>
            <person name="Yamamoto N."/>
            <person name="Togashi T."/>
            <person name="Mori H."/>
            <person name="Watanabe T."/>
            <person name="Nemoto F."/>
            <person name="Kurokawa K."/>
            <person name="Hayashi T."/>
            <person name="Fukui M."/>
        </authorList>
    </citation>
    <scope>NUCLEOTIDE SEQUENCE [LARGE SCALE GENOMIC DNA]</scope>
</reference>
<dbReference type="InterPro" id="IPR038717">
    <property type="entry name" value="Tc1-like_DDE_dom"/>
</dbReference>
<dbReference type="Proteomes" id="UP000031623">
    <property type="component" value="Chromosome"/>
</dbReference>
<dbReference type="Gene3D" id="3.30.420.10">
    <property type="entry name" value="Ribonuclease H-like superfamily/Ribonuclease H"/>
    <property type="match status" value="1"/>
</dbReference>
<evidence type="ECO:0000313" key="2">
    <source>
        <dbReference type="EMBL" id="BAP57414.1"/>
    </source>
</evidence>
<protein>
    <submittedName>
        <fullName evidence="2">Transposase</fullName>
    </submittedName>
</protein>
<evidence type="ECO:0000259" key="1">
    <source>
        <dbReference type="Pfam" id="PF13358"/>
    </source>
</evidence>
<dbReference type="EMBL" id="AP014633">
    <property type="protein sequence ID" value="BAP57414.1"/>
    <property type="molecule type" value="Genomic_DNA"/>
</dbReference>
<dbReference type="STRING" id="40754.THII_3117"/>
<dbReference type="HOGENOM" id="CLU_1739674_0_0_6"/>
<dbReference type="GO" id="GO:0003676">
    <property type="term" value="F:nucleic acid binding"/>
    <property type="evidence" value="ECO:0007669"/>
    <property type="project" value="InterPro"/>
</dbReference>
<proteinExistence type="predicted"/>
<dbReference type="InterPro" id="IPR036397">
    <property type="entry name" value="RNaseH_sf"/>
</dbReference>
<keyword evidence="3" id="KW-1185">Reference proteome</keyword>
<gene>
    <name evidence="2" type="ORF">THII_3117</name>
</gene>
<evidence type="ECO:0000313" key="3">
    <source>
        <dbReference type="Proteomes" id="UP000031623"/>
    </source>
</evidence>
<dbReference type="Pfam" id="PF13358">
    <property type="entry name" value="DDE_3"/>
    <property type="match status" value="1"/>
</dbReference>
<dbReference type="AlphaFoldDB" id="A0A090AJ27"/>
<feature type="domain" description="Tc1-like transposase DDE" evidence="1">
    <location>
        <begin position="16"/>
        <end position="118"/>
    </location>
</feature>
<name>A0A090AJ27_9GAMM</name>